<organism evidence="2 3">
    <name type="scientific">Nocardia donostiensis</name>
    <dbReference type="NCBI Taxonomy" id="1538463"/>
    <lineage>
        <taxon>Bacteria</taxon>
        <taxon>Bacillati</taxon>
        <taxon>Actinomycetota</taxon>
        <taxon>Actinomycetes</taxon>
        <taxon>Mycobacteriales</taxon>
        <taxon>Nocardiaceae</taxon>
        <taxon>Nocardia</taxon>
    </lineage>
</organism>
<evidence type="ECO:0000313" key="3">
    <source>
        <dbReference type="Proteomes" id="UP000188836"/>
    </source>
</evidence>
<gene>
    <name evidence="2" type="ORF">B0T46_14950</name>
</gene>
<comment type="caution">
    <text evidence="2">The sequence shown here is derived from an EMBL/GenBank/DDBJ whole genome shotgun (WGS) entry which is preliminary data.</text>
</comment>
<dbReference type="EMBL" id="MUMY01000012">
    <property type="protein sequence ID" value="ONM47935.1"/>
    <property type="molecule type" value="Genomic_DNA"/>
</dbReference>
<dbReference type="AlphaFoldDB" id="A0A1W0BGC5"/>
<name>A0A1W0BGC5_9NOCA</name>
<evidence type="ECO:0008006" key="4">
    <source>
        <dbReference type="Google" id="ProtNLM"/>
    </source>
</evidence>
<dbReference type="Proteomes" id="UP000188836">
    <property type="component" value="Unassembled WGS sequence"/>
</dbReference>
<reference evidence="2 3" key="1">
    <citation type="journal article" date="2016" name="Antonie Van Leeuwenhoek">
        <title>Nocardia donostiensis sp. nov., isolated from human respiratory specimens.</title>
        <authorList>
            <person name="Ercibengoa M."/>
            <person name="Bell M."/>
            <person name="Marimon J.M."/>
            <person name="Humrighouse B."/>
            <person name="Klenk H.P."/>
            <person name="Potter G."/>
            <person name="Perez-Trallero E."/>
        </authorList>
    </citation>
    <scope>NUCLEOTIDE SEQUENCE [LARGE SCALE GENOMIC DNA]</scope>
    <source>
        <strain evidence="2 3">X1655</strain>
    </source>
</reference>
<evidence type="ECO:0000256" key="1">
    <source>
        <dbReference type="SAM" id="MobiDB-lite"/>
    </source>
</evidence>
<proteinExistence type="predicted"/>
<keyword evidence="3" id="KW-1185">Reference proteome</keyword>
<evidence type="ECO:0000313" key="2">
    <source>
        <dbReference type="EMBL" id="ONM47935.1"/>
    </source>
</evidence>
<feature type="region of interest" description="Disordered" evidence="1">
    <location>
        <begin position="18"/>
        <end position="68"/>
    </location>
</feature>
<accession>A0A1W0BGC5</accession>
<protein>
    <recommendedName>
        <fullName evidence="4">PknH-like extracellular domain-containing protein</fullName>
    </recommendedName>
</protein>
<sequence length="207" mass="22048">MLLLAACSSEDTAPRAHDLLLSASQLPEPGWTPLTGTDPESSEPPGPTQPECSNQSRTLRTAEMTGTASAAWKNESDVGVESVSSHAFVYTNAAAAASALASYRDLVSRCTRWENGKSPSGRPATIGEQELFDAPAGEESVARQSGIVHPYFTDIPTFRTYWVASRVGQSIVQITYDPEWPLDTKQGREKAKGLAAVAAANVENHSG</sequence>
<feature type="compositionally biased region" description="Polar residues" evidence="1">
    <location>
        <begin position="50"/>
        <end position="68"/>
    </location>
</feature>